<dbReference type="RefSeq" id="WP_106687248.1">
    <property type="nucleotide sequence ID" value="NZ_CP061703.1"/>
</dbReference>
<reference evidence="2" key="1">
    <citation type="submission" date="2022-11" db="EMBL/GenBank/DDBJ databases">
        <title>Refractory cell wall polysaccharides provide important carbon source for microbial heterotrophs in the hadal ocean.</title>
        <authorList>
            <person name="Zhu X."/>
        </authorList>
    </citation>
    <scope>NUCLEOTIDE SEQUENCE</scope>
    <source>
        <strain evidence="2">MTRN7</strain>
    </source>
</reference>
<dbReference type="CDD" id="cd00761">
    <property type="entry name" value="Glyco_tranf_GTA_type"/>
    <property type="match status" value="1"/>
</dbReference>
<dbReference type="InterPro" id="IPR001173">
    <property type="entry name" value="Glyco_trans_2-like"/>
</dbReference>
<dbReference type="InterPro" id="IPR029044">
    <property type="entry name" value="Nucleotide-diphossugar_trans"/>
</dbReference>
<accession>A0ABT4RX84</accession>
<comment type="caution">
    <text evidence="2">The sequence shown here is derived from an EMBL/GenBank/DDBJ whole genome shotgun (WGS) entry which is preliminary data.</text>
</comment>
<organism evidence="2 3">
    <name type="scientific">Mesoflavibacter profundi</name>
    <dbReference type="NCBI Taxonomy" id="2708110"/>
    <lineage>
        <taxon>Bacteria</taxon>
        <taxon>Pseudomonadati</taxon>
        <taxon>Bacteroidota</taxon>
        <taxon>Flavobacteriia</taxon>
        <taxon>Flavobacteriales</taxon>
        <taxon>Flavobacteriaceae</taxon>
        <taxon>Mesoflavibacter</taxon>
    </lineage>
</organism>
<sequence>MDISFLIVTKHRAADLKVTLDKLYKIIDLSVHEVLVLIDGCNATEAIVKDYNWVNWTILQQSVSASPARAILYKKAKGDIFVGLDDDAHPLTTNFNNAVKHYFEINPNLGIIAFQEVRGLFNTDQDALQHVKTGEDYITTDFIGCGFAIKKSVYEATNGFPKWMTIYGEEPALAIEVLDLGYDILYTYNLQVNHRVNTKLRKQQGRNYYRFKHQLRNSIRYYLVYHPKPIKKLIRLLWHNFKSYALTDFKYFKMYWQVVFSALFSLRSILKFRQPVKRSTLLKQTNLKSISYS</sequence>
<gene>
    <name evidence="2" type="ORF">OOZ35_01300</name>
</gene>
<proteinExistence type="predicted"/>
<dbReference type="Pfam" id="PF00535">
    <property type="entry name" value="Glycos_transf_2"/>
    <property type="match status" value="1"/>
</dbReference>
<evidence type="ECO:0000313" key="3">
    <source>
        <dbReference type="Proteomes" id="UP001149142"/>
    </source>
</evidence>
<protein>
    <submittedName>
        <fullName evidence="2">Glycosyltransferase family 2 protein</fullName>
    </submittedName>
</protein>
<evidence type="ECO:0000313" key="2">
    <source>
        <dbReference type="EMBL" id="MDA0176125.1"/>
    </source>
</evidence>
<dbReference type="Gene3D" id="3.90.550.10">
    <property type="entry name" value="Spore Coat Polysaccharide Biosynthesis Protein SpsA, Chain A"/>
    <property type="match status" value="1"/>
</dbReference>
<dbReference type="Proteomes" id="UP001149142">
    <property type="component" value="Unassembled WGS sequence"/>
</dbReference>
<name>A0ABT4RX84_9FLAO</name>
<keyword evidence="3" id="KW-1185">Reference proteome</keyword>
<feature type="domain" description="Glycosyltransferase 2-like" evidence="1">
    <location>
        <begin position="4"/>
        <end position="107"/>
    </location>
</feature>
<dbReference type="EMBL" id="JAPFGC010000002">
    <property type="protein sequence ID" value="MDA0176125.1"/>
    <property type="molecule type" value="Genomic_DNA"/>
</dbReference>
<evidence type="ECO:0000259" key="1">
    <source>
        <dbReference type="Pfam" id="PF00535"/>
    </source>
</evidence>
<dbReference type="SUPFAM" id="SSF53448">
    <property type="entry name" value="Nucleotide-diphospho-sugar transferases"/>
    <property type="match status" value="1"/>
</dbReference>